<reference evidence="2" key="1">
    <citation type="submission" date="2022-08" db="EMBL/GenBank/DDBJ databases">
        <title>Genome sequencing of akame (Lates japonicus).</title>
        <authorList>
            <person name="Hashiguchi Y."/>
            <person name="Takahashi H."/>
        </authorList>
    </citation>
    <scope>NUCLEOTIDE SEQUENCE</scope>
    <source>
        <strain evidence="2">Kochi</strain>
    </source>
</reference>
<feature type="region of interest" description="Disordered" evidence="1">
    <location>
        <begin position="20"/>
        <end position="71"/>
    </location>
</feature>
<feature type="compositionally biased region" description="Basic and acidic residues" evidence="1">
    <location>
        <begin position="44"/>
        <end position="54"/>
    </location>
</feature>
<sequence>MDHGDRGIGVSHLRYEEEEDHQSIYIGVPVPRGYRRKRRRRRSSREASDMDRDRRYSHHRHHEHDRYQDIDIEEGLMDSTEQSLQDINRTTVLTVNSRSQSHSLRVCSFCFGLE</sequence>
<evidence type="ECO:0000256" key="1">
    <source>
        <dbReference type="SAM" id="MobiDB-lite"/>
    </source>
</evidence>
<dbReference type="Proteomes" id="UP001279410">
    <property type="component" value="Unassembled WGS sequence"/>
</dbReference>
<dbReference type="EMBL" id="BRZM01001515">
    <property type="protein sequence ID" value="GLD73317.1"/>
    <property type="molecule type" value="Genomic_DNA"/>
</dbReference>
<evidence type="ECO:0000313" key="3">
    <source>
        <dbReference type="EMBL" id="GLD73317.1"/>
    </source>
</evidence>
<dbReference type="EMBL" id="BRZM01001514">
    <property type="protein sequence ID" value="GLD73315.1"/>
    <property type="molecule type" value="Genomic_DNA"/>
</dbReference>
<evidence type="ECO:0000313" key="4">
    <source>
        <dbReference type="Proteomes" id="UP001279410"/>
    </source>
</evidence>
<name>A0AAD3NIY2_LATJO</name>
<organism evidence="2 4">
    <name type="scientific">Lates japonicus</name>
    <name type="common">Japanese lates</name>
    <dbReference type="NCBI Taxonomy" id="270547"/>
    <lineage>
        <taxon>Eukaryota</taxon>
        <taxon>Metazoa</taxon>
        <taxon>Chordata</taxon>
        <taxon>Craniata</taxon>
        <taxon>Vertebrata</taxon>
        <taxon>Euteleostomi</taxon>
        <taxon>Actinopterygii</taxon>
        <taxon>Neopterygii</taxon>
        <taxon>Teleostei</taxon>
        <taxon>Neoteleostei</taxon>
        <taxon>Acanthomorphata</taxon>
        <taxon>Carangaria</taxon>
        <taxon>Carangaria incertae sedis</taxon>
        <taxon>Centropomidae</taxon>
        <taxon>Lates</taxon>
    </lineage>
</organism>
<proteinExistence type="predicted"/>
<gene>
    <name evidence="2" type="ORF">AKAME5_002464000</name>
    <name evidence="3" type="ORF">AKAME5_002464200</name>
</gene>
<feature type="compositionally biased region" description="Basic residues" evidence="1">
    <location>
        <begin position="33"/>
        <end position="43"/>
    </location>
</feature>
<accession>A0AAD3NIY2</accession>
<keyword evidence="4" id="KW-1185">Reference proteome</keyword>
<protein>
    <submittedName>
        <fullName evidence="2">Electrogenic sodium bicarbonate cotransporter 4-like isoform X1</fullName>
    </submittedName>
</protein>
<comment type="caution">
    <text evidence="2">The sequence shown here is derived from an EMBL/GenBank/DDBJ whole genome shotgun (WGS) entry which is preliminary data.</text>
</comment>
<dbReference type="AlphaFoldDB" id="A0AAD3NIY2"/>
<evidence type="ECO:0000313" key="2">
    <source>
        <dbReference type="EMBL" id="GLD73315.1"/>
    </source>
</evidence>